<keyword evidence="1" id="KW-1133">Transmembrane helix</keyword>
<keyword evidence="1" id="KW-0812">Transmembrane</keyword>
<evidence type="ECO:0000313" key="2">
    <source>
        <dbReference type="EMBL" id="OXA63920.1"/>
    </source>
</evidence>
<accession>A0A226F3I6</accession>
<name>A0A226F3I6_FOLCA</name>
<dbReference type="EMBL" id="LNIX01000001">
    <property type="protein sequence ID" value="OXA63920.1"/>
    <property type="molecule type" value="Genomic_DNA"/>
</dbReference>
<protein>
    <submittedName>
        <fullName evidence="2">Uncharacterized protein</fullName>
    </submittedName>
</protein>
<proteinExistence type="predicted"/>
<feature type="transmembrane region" description="Helical" evidence="1">
    <location>
        <begin position="287"/>
        <end position="309"/>
    </location>
</feature>
<keyword evidence="3" id="KW-1185">Reference proteome</keyword>
<sequence length="409" mass="47572">MDRKRKKIKKPHQNPPELDFVSPKLWKAFDQFLKVYKNVAILPFKFRLVERKVSRIPISKGKHFVQKLGPIFLVTHTLICVVILIQNVFRIPEEDEYSRENEIFRIAERFCLFYFITIISAFTQFNYFVAWRPLCLCNIMNSISPLHNRIKALGQINYKQTSNKLLELVVSTFVKYILFILPVIVPGFMWLHLDPMRTPLQILINSENFIPNFFSIFLRATVLTLLWTELLKVVSGIFTLALIVMDGFTSGMRQLRQVQRIRGTSPMRIMRLYSQLQLSNQYLNQTLCYYTIPPLIFFGVGLVTLTNYGTVRLHDVLPLSLYFILPLTSFLGGVFVVVVLPLASKVYETASDFISFLRGRCISRYERRLFYSIKVIGIQSGPFHMLDKPSVVTISKSVVDYTIHLLLTF</sequence>
<feature type="transmembrane region" description="Helical" evidence="1">
    <location>
        <begin position="110"/>
        <end position="130"/>
    </location>
</feature>
<reference evidence="2 3" key="1">
    <citation type="submission" date="2015-12" db="EMBL/GenBank/DDBJ databases">
        <title>The genome of Folsomia candida.</title>
        <authorList>
            <person name="Faddeeva A."/>
            <person name="Derks M.F."/>
            <person name="Anvar Y."/>
            <person name="Smit S."/>
            <person name="Van Straalen N."/>
            <person name="Roelofs D."/>
        </authorList>
    </citation>
    <scope>NUCLEOTIDE SEQUENCE [LARGE SCALE GENOMIC DNA]</scope>
    <source>
        <strain evidence="2 3">VU population</strain>
        <tissue evidence="2">Whole body</tissue>
    </source>
</reference>
<feature type="transmembrane region" description="Helical" evidence="1">
    <location>
        <begin position="233"/>
        <end position="252"/>
    </location>
</feature>
<evidence type="ECO:0000256" key="1">
    <source>
        <dbReference type="SAM" id="Phobius"/>
    </source>
</evidence>
<organism evidence="2 3">
    <name type="scientific">Folsomia candida</name>
    <name type="common">Springtail</name>
    <dbReference type="NCBI Taxonomy" id="158441"/>
    <lineage>
        <taxon>Eukaryota</taxon>
        <taxon>Metazoa</taxon>
        <taxon>Ecdysozoa</taxon>
        <taxon>Arthropoda</taxon>
        <taxon>Hexapoda</taxon>
        <taxon>Collembola</taxon>
        <taxon>Entomobryomorpha</taxon>
        <taxon>Isotomoidea</taxon>
        <taxon>Isotomidae</taxon>
        <taxon>Proisotominae</taxon>
        <taxon>Folsomia</taxon>
    </lineage>
</organism>
<feature type="transmembrane region" description="Helical" evidence="1">
    <location>
        <begin position="68"/>
        <end position="89"/>
    </location>
</feature>
<dbReference type="Proteomes" id="UP000198287">
    <property type="component" value="Unassembled WGS sequence"/>
</dbReference>
<comment type="caution">
    <text evidence="2">The sequence shown here is derived from an EMBL/GenBank/DDBJ whole genome shotgun (WGS) entry which is preliminary data.</text>
</comment>
<dbReference type="AlphaFoldDB" id="A0A226F3I6"/>
<feature type="transmembrane region" description="Helical" evidence="1">
    <location>
        <begin position="321"/>
        <end position="343"/>
    </location>
</feature>
<evidence type="ECO:0000313" key="3">
    <source>
        <dbReference type="Proteomes" id="UP000198287"/>
    </source>
</evidence>
<gene>
    <name evidence="2" type="ORF">Fcan01_01219</name>
</gene>
<feature type="transmembrane region" description="Helical" evidence="1">
    <location>
        <begin position="173"/>
        <end position="193"/>
    </location>
</feature>
<keyword evidence="1" id="KW-0472">Membrane</keyword>